<dbReference type="SUPFAM" id="SSF53756">
    <property type="entry name" value="UDP-Glycosyltransferase/glycogen phosphorylase"/>
    <property type="match status" value="1"/>
</dbReference>
<accession>A0A518E4L0</accession>
<dbReference type="AlphaFoldDB" id="A0A518E4L0"/>
<dbReference type="InterPro" id="IPR029767">
    <property type="entry name" value="WecB-like"/>
</dbReference>
<feature type="domain" description="UDP-N-acetylglucosamine 2-epimerase" evidence="2">
    <location>
        <begin position="21"/>
        <end position="356"/>
    </location>
</feature>
<gene>
    <name evidence="3" type="primary">wbpI</name>
    <name evidence="3" type="ORF">Pla8534_69410</name>
</gene>
<dbReference type="Pfam" id="PF02350">
    <property type="entry name" value="Epimerase_2"/>
    <property type="match status" value="1"/>
</dbReference>
<dbReference type="KEGG" id="lcre:Pla8534_69410"/>
<dbReference type="EC" id="5.1.3.23" evidence="3"/>
<dbReference type="PANTHER" id="PTHR43174">
    <property type="entry name" value="UDP-N-ACETYLGLUCOSAMINE 2-EPIMERASE"/>
    <property type="match status" value="1"/>
</dbReference>
<name>A0A518E4L0_9BACT</name>
<reference evidence="3 4" key="1">
    <citation type="submission" date="2019-02" db="EMBL/GenBank/DDBJ databases">
        <title>Deep-cultivation of Planctomycetes and their phenomic and genomic characterization uncovers novel biology.</title>
        <authorList>
            <person name="Wiegand S."/>
            <person name="Jogler M."/>
            <person name="Boedeker C."/>
            <person name="Pinto D."/>
            <person name="Vollmers J."/>
            <person name="Rivas-Marin E."/>
            <person name="Kohn T."/>
            <person name="Peeters S.H."/>
            <person name="Heuer A."/>
            <person name="Rast P."/>
            <person name="Oberbeckmann S."/>
            <person name="Bunk B."/>
            <person name="Jeske O."/>
            <person name="Meyerdierks A."/>
            <person name="Storesund J.E."/>
            <person name="Kallscheuer N."/>
            <person name="Luecker S."/>
            <person name="Lage O.M."/>
            <person name="Pohl T."/>
            <person name="Merkel B.J."/>
            <person name="Hornburger P."/>
            <person name="Mueller R.-W."/>
            <person name="Bruemmer F."/>
            <person name="Labrenz M."/>
            <person name="Spormann A.M."/>
            <person name="Op den Camp H."/>
            <person name="Overmann J."/>
            <person name="Amann R."/>
            <person name="Jetten M.S.M."/>
            <person name="Mascher T."/>
            <person name="Medema M.H."/>
            <person name="Devos D.P."/>
            <person name="Kaster A.-K."/>
            <person name="Ovreas L."/>
            <person name="Rohde M."/>
            <person name="Galperin M.Y."/>
            <person name="Jogler C."/>
        </authorList>
    </citation>
    <scope>NUCLEOTIDE SEQUENCE [LARGE SCALE GENOMIC DNA]</scope>
    <source>
        <strain evidence="3 4">Pla85_3_4</strain>
    </source>
</reference>
<evidence type="ECO:0000256" key="1">
    <source>
        <dbReference type="RuleBase" id="RU003513"/>
    </source>
</evidence>
<dbReference type="Proteomes" id="UP000317648">
    <property type="component" value="Chromosome"/>
</dbReference>
<dbReference type="Gene3D" id="3.40.50.2000">
    <property type="entry name" value="Glycogen Phosphorylase B"/>
    <property type="match status" value="2"/>
</dbReference>
<proteinExistence type="inferred from homology"/>
<dbReference type="OrthoDB" id="9803238at2"/>
<organism evidence="3 4">
    <name type="scientific">Lignipirellula cremea</name>
    <dbReference type="NCBI Taxonomy" id="2528010"/>
    <lineage>
        <taxon>Bacteria</taxon>
        <taxon>Pseudomonadati</taxon>
        <taxon>Planctomycetota</taxon>
        <taxon>Planctomycetia</taxon>
        <taxon>Pirellulales</taxon>
        <taxon>Pirellulaceae</taxon>
        <taxon>Lignipirellula</taxon>
    </lineage>
</organism>
<keyword evidence="1 3" id="KW-0413">Isomerase</keyword>
<dbReference type="CDD" id="cd03786">
    <property type="entry name" value="GTB_UDP-GlcNAc_2-Epimerase"/>
    <property type="match status" value="1"/>
</dbReference>
<dbReference type="GO" id="GO:0016853">
    <property type="term" value="F:isomerase activity"/>
    <property type="evidence" value="ECO:0007669"/>
    <property type="project" value="UniProtKB-KW"/>
</dbReference>
<comment type="similarity">
    <text evidence="1">Belongs to the UDP-N-acetylglucosamine 2-epimerase family.</text>
</comment>
<dbReference type="PANTHER" id="PTHR43174:SF1">
    <property type="entry name" value="UDP-N-ACETYLGLUCOSAMINE 2-EPIMERASE"/>
    <property type="match status" value="1"/>
</dbReference>
<dbReference type="InterPro" id="IPR003331">
    <property type="entry name" value="UDP_GlcNAc_Epimerase_2_dom"/>
</dbReference>
<dbReference type="NCBIfam" id="TIGR00236">
    <property type="entry name" value="wecB"/>
    <property type="match status" value="1"/>
</dbReference>
<dbReference type="RefSeq" id="WP_145058725.1">
    <property type="nucleotide sequence ID" value="NZ_CP036433.1"/>
</dbReference>
<evidence type="ECO:0000313" key="4">
    <source>
        <dbReference type="Proteomes" id="UP000317648"/>
    </source>
</evidence>
<dbReference type="EMBL" id="CP036433">
    <property type="protein sequence ID" value="QDU99030.1"/>
    <property type="molecule type" value="Genomic_DNA"/>
</dbReference>
<sequence length="365" mass="39760">MKILTIVGARPQFVKAAIVSRALQNQPGLQECVVHTGQHYDHRMSQVFFDELQIPAPSHQLQVGSASHGEQTGRMLAELERVMIEESPQVVLVYGDTNSTLAGALAAAKLNIPIAHVEAGLRSFNRRMPEEINRIVTDHVSTLLFCPTPAAVGHLKNEGVVDGVRLVGDVMYDSSKFFAQAAESRLNPVGELRLTPQNFVLMTCHRAENTDDPQRLAEIIAAANDLSAELPVVFPVHPRTRKMLAASSTPIAANFLLVEPISYLEMLLLERDAALLLTDSGGVQKEAFFFGTPCVTMRDETEWTETIEVGANILAGANAVQILAACHQQLNRSEPLPEAGPWYGEGQASERIAQVLLEEISQGSS</sequence>
<protein>
    <submittedName>
        <fullName evidence="3">UDP-2,3-diacetamido-2,3-dideoxy-D-glucuronate 2-epimerase</fullName>
        <ecNumber evidence="3">5.1.3.23</ecNumber>
    </submittedName>
</protein>
<evidence type="ECO:0000259" key="2">
    <source>
        <dbReference type="Pfam" id="PF02350"/>
    </source>
</evidence>
<evidence type="ECO:0000313" key="3">
    <source>
        <dbReference type="EMBL" id="QDU99030.1"/>
    </source>
</evidence>
<keyword evidence="4" id="KW-1185">Reference proteome</keyword>